<dbReference type="PROSITE" id="PS01047">
    <property type="entry name" value="HMA_1"/>
    <property type="match status" value="1"/>
</dbReference>
<feature type="compositionally biased region" description="Polar residues" evidence="8">
    <location>
        <begin position="138"/>
        <end position="148"/>
    </location>
</feature>
<dbReference type="InterPro" id="IPR046347">
    <property type="entry name" value="bZIP_sf"/>
</dbReference>
<dbReference type="GO" id="GO:0043682">
    <property type="term" value="F:P-type divalent copper transporter activity"/>
    <property type="evidence" value="ECO:0007669"/>
    <property type="project" value="TreeGrafter"/>
</dbReference>
<dbReference type="GO" id="GO:0005524">
    <property type="term" value="F:ATP binding"/>
    <property type="evidence" value="ECO:0007669"/>
    <property type="project" value="InterPro"/>
</dbReference>
<dbReference type="PANTHER" id="PTHR43520">
    <property type="entry name" value="ATP7, ISOFORM B"/>
    <property type="match status" value="1"/>
</dbReference>
<evidence type="ECO:0000256" key="7">
    <source>
        <dbReference type="ARBA" id="ARBA00023136"/>
    </source>
</evidence>
<organism evidence="10 11">
    <name type="scientific">Fusarium beomiforme</name>
    <dbReference type="NCBI Taxonomy" id="44412"/>
    <lineage>
        <taxon>Eukaryota</taxon>
        <taxon>Fungi</taxon>
        <taxon>Dikarya</taxon>
        <taxon>Ascomycota</taxon>
        <taxon>Pezizomycotina</taxon>
        <taxon>Sordariomycetes</taxon>
        <taxon>Hypocreomycetidae</taxon>
        <taxon>Hypocreales</taxon>
        <taxon>Nectriaceae</taxon>
        <taxon>Fusarium</taxon>
        <taxon>Fusarium burgessii species complex</taxon>
    </lineage>
</organism>
<dbReference type="InterPro" id="IPR018303">
    <property type="entry name" value="ATPase_P-typ_P_site"/>
</dbReference>
<dbReference type="Pfam" id="PF11905">
    <property type="entry name" value="DUF3425"/>
    <property type="match status" value="1"/>
</dbReference>
<dbReference type="SUPFAM" id="SSF57959">
    <property type="entry name" value="Leucine zipper domain"/>
    <property type="match status" value="1"/>
</dbReference>
<evidence type="ECO:0000313" key="11">
    <source>
        <dbReference type="Proteomes" id="UP000730481"/>
    </source>
</evidence>
<dbReference type="InterPro" id="IPR023214">
    <property type="entry name" value="HAD_sf"/>
</dbReference>
<sequence length="1215" mass="132554">MPPTKRKAVNAVDSSERKRAQNRISQQCLREKNLTYIRNLEETIDLLQKVATGSDPQDRYSVLLDAHLKLIDENQKLEEALLRLRKKLLSIGQSATAAAGLDDEVFASIFRQRDAENSGSAPPRQPEQSSEVVHHRTTSALNPSITRQPLENIPEQATPQASMFKDASFLLDLSLAGQGHETLTPSTLRPEDSFLDPTISTAISPRSLLFVPDQLSITSMSIFGSRLLGACRRHLAKLHDAEMVDKMVKTAVRFSMRCVGLESYVYGVNGARHIERIISWRLGIEPKNSVPLPFRPTPLQSKNPTHFWGIDLFNWPEIRDQLVLEAESTDLDELLRDLVLHSVIEPANHSVAVNVLDIFENQVLGRRQHQNVSQRSYFTDPSWTLFKIGPEHGEWYSSEHDIVEEAIFQELDRHMNAAAPSPESSMEGAAEANDIAKFLGLDDFCVWKLSKEFAQKYPKLDCSTGSKNYVEHAPVQRPKLAKGAKVCVLSLAGLTCASCVSDVQETIESVAGVLKATVSLGLLRAQVEFNSCLTTEGEIINAIRSAGYNAESIPASDSQSWAGVMIQEPSNSQKNHVESYRRDFVVATVASLIFHASRSVNNVWHICNNYLSSISYLAIALSLFAGAKLHLEALRSAWRGQRPNMSTLASLGILLALIQAASISLQVNANELDKVHLEALGAIPVLSTSVLGGRFLKAILSQRNRAFATPISSLVPEKATLCKKAAQNTTVPIDMLSVGDRVVVMQGEYIPCDGVVESTESALVMETWMNGSLEPRAIETGDTVYTGCQVHQGNVICRATACGRSTRLGELLTSLVAAELANTEPQVHLATSWFSSAIIVLAVGLIVINISSTTKGIWVDVLGQASAILLAACPCSLSLSIPTCKLLATVRASRFGVRLITSYGRMRNAASAQTILFDKTGTLTHGNLRVSHVSLSKDWDSHPQRVILWKAVQEIETGITHPVARALVQETVVLLPEGSVYLQNMLVSEVKHELGRGAQGVVTLDTESTSWKLAIGSRKYIESLGISVDLRYVPVNLRDGITTTIVLAINGEQVGVIALEDSIRSDAHTVIRKLKNLGLAVGMITGDNEASASSVARQVGIDSGMVFANALPQQKSGVLARFLQHGPAIYVGDNYNDILCFASASFSVCVAGSDFQSFHSTAIDHPQKPRKAGKRYDRRSRAQNGDEGPEAIQSALDIDTEDKVPIIVIYLVDTG</sequence>
<dbReference type="CDD" id="cd00371">
    <property type="entry name" value="HMA"/>
    <property type="match status" value="1"/>
</dbReference>
<keyword evidence="3" id="KW-0812">Transmembrane</keyword>
<evidence type="ECO:0000313" key="10">
    <source>
        <dbReference type="EMBL" id="KAF4334517.1"/>
    </source>
</evidence>
<accession>A0A9P5A9A7</accession>
<dbReference type="InterPro" id="IPR023299">
    <property type="entry name" value="ATPase_P-typ_cyto_dom_N"/>
</dbReference>
<keyword evidence="11" id="KW-1185">Reference proteome</keyword>
<dbReference type="PROSITE" id="PS00154">
    <property type="entry name" value="ATPASE_E1_E2"/>
    <property type="match status" value="1"/>
</dbReference>
<dbReference type="InterPro" id="IPR008250">
    <property type="entry name" value="ATPase_P-typ_transduc_dom_A_sf"/>
</dbReference>
<dbReference type="SUPFAM" id="SSF56784">
    <property type="entry name" value="HAD-like"/>
    <property type="match status" value="1"/>
</dbReference>
<dbReference type="GO" id="GO:0016020">
    <property type="term" value="C:membrane"/>
    <property type="evidence" value="ECO:0007669"/>
    <property type="project" value="InterPro"/>
</dbReference>
<feature type="region of interest" description="Disordered" evidence="8">
    <location>
        <begin position="113"/>
        <end position="148"/>
    </location>
</feature>
<keyword evidence="6" id="KW-1133">Transmembrane helix</keyword>
<dbReference type="OrthoDB" id="432719at2759"/>
<dbReference type="GO" id="GO:0016887">
    <property type="term" value="F:ATP hydrolysis activity"/>
    <property type="evidence" value="ECO:0007669"/>
    <property type="project" value="InterPro"/>
</dbReference>
<dbReference type="Gene3D" id="1.20.5.170">
    <property type="match status" value="1"/>
</dbReference>
<protein>
    <submittedName>
        <fullName evidence="10">P-type ATPase</fullName>
    </submittedName>
</protein>
<reference evidence="10" key="1">
    <citation type="journal article" date="2017" name="Mycologia">
        <title>Fusarium algeriense, sp. nov., a novel toxigenic crown rot pathogen of durum wheat from Algeria is nested in the Fusarium burgessii species complex.</title>
        <authorList>
            <person name="Laraba I."/>
            <person name="Keddad A."/>
            <person name="Boureghda H."/>
            <person name="Abdallah N."/>
            <person name="Vaughan M.M."/>
            <person name="Proctor R.H."/>
            <person name="Busman M."/>
            <person name="O'Donnell K."/>
        </authorList>
    </citation>
    <scope>NUCLEOTIDE SEQUENCE</scope>
    <source>
        <strain evidence="10">NRRL 25174</strain>
    </source>
</reference>
<proteinExistence type="inferred from homology"/>
<dbReference type="Pfam" id="PF00403">
    <property type="entry name" value="HMA"/>
    <property type="match status" value="1"/>
</dbReference>
<dbReference type="Gene3D" id="2.70.150.10">
    <property type="entry name" value="Calcium-transporting ATPase, cytoplasmic transduction domain A"/>
    <property type="match status" value="1"/>
</dbReference>
<dbReference type="InterPro" id="IPR036163">
    <property type="entry name" value="HMA_dom_sf"/>
</dbReference>
<evidence type="ECO:0000256" key="4">
    <source>
        <dbReference type="ARBA" id="ARBA00022723"/>
    </source>
</evidence>
<dbReference type="GO" id="GO:0012505">
    <property type="term" value="C:endomembrane system"/>
    <property type="evidence" value="ECO:0007669"/>
    <property type="project" value="UniProtKB-SubCell"/>
</dbReference>
<evidence type="ECO:0000256" key="2">
    <source>
        <dbReference type="ARBA" id="ARBA00006024"/>
    </source>
</evidence>
<dbReference type="EMBL" id="PVQB02000672">
    <property type="protein sequence ID" value="KAF4334517.1"/>
    <property type="molecule type" value="Genomic_DNA"/>
</dbReference>
<evidence type="ECO:0000256" key="6">
    <source>
        <dbReference type="ARBA" id="ARBA00022989"/>
    </source>
</evidence>
<dbReference type="PANTHER" id="PTHR43520:SF8">
    <property type="entry name" value="P-TYPE CU(+) TRANSPORTER"/>
    <property type="match status" value="1"/>
</dbReference>
<dbReference type="Gene3D" id="3.40.1110.10">
    <property type="entry name" value="Calcium-transporting ATPase, cytoplasmic domain N"/>
    <property type="match status" value="1"/>
</dbReference>
<evidence type="ECO:0000256" key="8">
    <source>
        <dbReference type="SAM" id="MobiDB-lite"/>
    </source>
</evidence>
<dbReference type="InterPro" id="IPR001757">
    <property type="entry name" value="P_typ_ATPase"/>
</dbReference>
<feature type="region of interest" description="Disordered" evidence="8">
    <location>
        <begin position="1161"/>
        <end position="1195"/>
    </location>
</feature>
<evidence type="ECO:0000259" key="9">
    <source>
        <dbReference type="PROSITE" id="PS50846"/>
    </source>
</evidence>
<dbReference type="Pfam" id="PF00702">
    <property type="entry name" value="Hydrolase"/>
    <property type="match status" value="1"/>
</dbReference>
<dbReference type="Proteomes" id="UP000730481">
    <property type="component" value="Unassembled WGS sequence"/>
</dbReference>
<dbReference type="PROSITE" id="PS50846">
    <property type="entry name" value="HMA_2"/>
    <property type="match status" value="1"/>
</dbReference>
<dbReference type="Gene3D" id="3.40.50.1000">
    <property type="entry name" value="HAD superfamily/HAD-like"/>
    <property type="match status" value="1"/>
</dbReference>
<dbReference type="Pfam" id="PF00122">
    <property type="entry name" value="E1-E2_ATPase"/>
    <property type="match status" value="1"/>
</dbReference>
<dbReference type="InterPro" id="IPR036412">
    <property type="entry name" value="HAD-like_sf"/>
</dbReference>
<dbReference type="GO" id="GO:0055070">
    <property type="term" value="P:copper ion homeostasis"/>
    <property type="evidence" value="ECO:0007669"/>
    <property type="project" value="TreeGrafter"/>
</dbReference>
<evidence type="ECO:0000256" key="5">
    <source>
        <dbReference type="ARBA" id="ARBA00022967"/>
    </source>
</evidence>
<dbReference type="AlphaFoldDB" id="A0A9P5A9A7"/>
<name>A0A9P5A9A7_9HYPO</name>
<evidence type="ECO:0000256" key="3">
    <source>
        <dbReference type="ARBA" id="ARBA00022692"/>
    </source>
</evidence>
<dbReference type="InterPro" id="IPR059000">
    <property type="entry name" value="ATPase_P-type_domA"/>
</dbReference>
<dbReference type="Gene3D" id="3.30.70.100">
    <property type="match status" value="1"/>
</dbReference>
<keyword evidence="5" id="KW-1278">Translocase</keyword>
<feature type="region of interest" description="Disordered" evidence="8">
    <location>
        <begin position="1"/>
        <end position="20"/>
    </location>
</feature>
<keyword evidence="4" id="KW-0479">Metal-binding</keyword>
<comment type="subcellular location">
    <subcellularLocation>
        <location evidence="1">Endomembrane system</location>
        <topology evidence="1">Multi-pass membrane protein</topology>
    </subcellularLocation>
</comment>
<gene>
    <name evidence="10" type="ORF">FBEOM_11650</name>
</gene>
<dbReference type="SUPFAM" id="SSF81653">
    <property type="entry name" value="Calcium ATPase, transduction domain A"/>
    <property type="match status" value="1"/>
</dbReference>
<dbReference type="NCBIfam" id="TIGR01494">
    <property type="entry name" value="ATPase_P-type"/>
    <property type="match status" value="1"/>
</dbReference>
<comment type="caution">
    <text evidence="10">The sequence shown here is derived from an EMBL/GenBank/DDBJ whole genome shotgun (WGS) entry which is preliminary data.</text>
</comment>
<comment type="similarity">
    <text evidence="2">Belongs to the cation transport ATPase (P-type) (TC 3.A.3) family. Type IB subfamily.</text>
</comment>
<feature type="compositionally biased region" description="Basic residues" evidence="8">
    <location>
        <begin position="1168"/>
        <end position="1178"/>
    </location>
</feature>
<dbReference type="GO" id="GO:0003700">
    <property type="term" value="F:DNA-binding transcription factor activity"/>
    <property type="evidence" value="ECO:0007669"/>
    <property type="project" value="InterPro"/>
</dbReference>
<keyword evidence="7" id="KW-0472">Membrane</keyword>
<evidence type="ECO:0000256" key="1">
    <source>
        <dbReference type="ARBA" id="ARBA00004127"/>
    </source>
</evidence>
<dbReference type="CDD" id="cd14688">
    <property type="entry name" value="bZIP_YAP"/>
    <property type="match status" value="1"/>
</dbReference>
<dbReference type="FunFam" id="3.30.70.100:FF:000001">
    <property type="entry name" value="ATPase copper transporting beta"/>
    <property type="match status" value="1"/>
</dbReference>
<dbReference type="GO" id="GO:0005507">
    <property type="term" value="F:copper ion binding"/>
    <property type="evidence" value="ECO:0007669"/>
    <property type="project" value="TreeGrafter"/>
</dbReference>
<dbReference type="InterPro" id="IPR017969">
    <property type="entry name" value="Heavy-metal-associated_CS"/>
</dbReference>
<dbReference type="SUPFAM" id="SSF55008">
    <property type="entry name" value="HMA, heavy metal-associated domain"/>
    <property type="match status" value="1"/>
</dbReference>
<dbReference type="PRINTS" id="PR00119">
    <property type="entry name" value="CATATPASE"/>
</dbReference>
<feature type="domain" description="HMA" evidence="9">
    <location>
        <begin position="485"/>
        <end position="551"/>
    </location>
</feature>
<reference evidence="10" key="2">
    <citation type="submission" date="2020-02" db="EMBL/GenBank/DDBJ databases">
        <title>Identification and distribution of gene clusters putatively required for synthesis of sphingolipid metabolism inhibitors in phylogenetically diverse species of the filamentous fungus Fusarium.</title>
        <authorList>
            <person name="Kim H.-S."/>
            <person name="Busman M."/>
            <person name="Brown D.W."/>
            <person name="Divon H."/>
            <person name="Uhlig S."/>
            <person name="Proctor R.H."/>
        </authorList>
    </citation>
    <scope>NUCLEOTIDE SEQUENCE</scope>
    <source>
        <strain evidence="10">NRRL 25174</strain>
    </source>
</reference>
<dbReference type="InterPro" id="IPR021833">
    <property type="entry name" value="DUF3425"/>
</dbReference>
<dbReference type="InterPro" id="IPR006121">
    <property type="entry name" value="HMA_dom"/>
</dbReference>